<dbReference type="PANTHER" id="PTHR31569">
    <property type="entry name" value="SWIM-TYPE DOMAIN-CONTAINING PROTEIN"/>
    <property type="match status" value="1"/>
</dbReference>
<sequence>MSAAGSCLCQILATIHQNDPSSIAIFRTIYNTLYSIRQERLNGRTPVQALIDELQGSDFEFEYQCDHQNHITNLFFAHRISISLTRTYPTVLLIDCTDETEVNYEWALTCVSKIFSELSHPSVIVTDRELALMKAIEKIFP</sequence>
<protein>
    <submittedName>
        <fullName evidence="1">13832_t:CDS:1</fullName>
    </submittedName>
</protein>
<organism evidence="1 2">
    <name type="scientific">Cetraspora pellucida</name>
    <dbReference type="NCBI Taxonomy" id="1433469"/>
    <lineage>
        <taxon>Eukaryota</taxon>
        <taxon>Fungi</taxon>
        <taxon>Fungi incertae sedis</taxon>
        <taxon>Mucoromycota</taxon>
        <taxon>Glomeromycotina</taxon>
        <taxon>Glomeromycetes</taxon>
        <taxon>Diversisporales</taxon>
        <taxon>Gigasporaceae</taxon>
        <taxon>Cetraspora</taxon>
    </lineage>
</organism>
<name>A0A9N9PI92_9GLOM</name>
<evidence type="ECO:0000313" key="1">
    <source>
        <dbReference type="EMBL" id="CAG8831365.1"/>
    </source>
</evidence>
<feature type="non-terminal residue" evidence="1">
    <location>
        <position position="1"/>
    </location>
</feature>
<comment type="caution">
    <text evidence="1">The sequence shown here is derived from an EMBL/GenBank/DDBJ whole genome shotgun (WGS) entry which is preliminary data.</text>
</comment>
<evidence type="ECO:0000313" key="2">
    <source>
        <dbReference type="Proteomes" id="UP000789759"/>
    </source>
</evidence>
<dbReference type="InterPro" id="IPR052579">
    <property type="entry name" value="Zinc_finger_SWIM"/>
</dbReference>
<dbReference type="Proteomes" id="UP000789759">
    <property type="component" value="Unassembled WGS sequence"/>
</dbReference>
<dbReference type="PANTHER" id="PTHR31569:SF4">
    <property type="entry name" value="SWIM-TYPE DOMAIN-CONTAINING PROTEIN"/>
    <property type="match status" value="1"/>
</dbReference>
<gene>
    <name evidence="1" type="ORF">CPELLU_LOCUS20729</name>
</gene>
<reference evidence="1" key="1">
    <citation type="submission" date="2021-06" db="EMBL/GenBank/DDBJ databases">
        <authorList>
            <person name="Kallberg Y."/>
            <person name="Tangrot J."/>
            <person name="Rosling A."/>
        </authorList>
    </citation>
    <scope>NUCLEOTIDE SEQUENCE</scope>
    <source>
        <strain evidence="1">FL966</strain>
    </source>
</reference>
<proteinExistence type="predicted"/>
<dbReference type="EMBL" id="CAJVQA010066017">
    <property type="protein sequence ID" value="CAG8831365.1"/>
    <property type="molecule type" value="Genomic_DNA"/>
</dbReference>
<dbReference type="OrthoDB" id="2417334at2759"/>
<accession>A0A9N9PI92</accession>
<dbReference type="AlphaFoldDB" id="A0A9N9PI92"/>
<keyword evidence="2" id="KW-1185">Reference proteome</keyword>